<feature type="transmembrane region" description="Helical" evidence="9">
    <location>
        <begin position="217"/>
        <end position="236"/>
    </location>
</feature>
<dbReference type="PANTHER" id="PTHR46187:SF3">
    <property type="entry name" value="ALKALINE CERAMIDASE 3"/>
    <property type="match status" value="1"/>
</dbReference>
<dbReference type="AlphaFoldDB" id="A0A015MGI5"/>
<keyword evidence="7" id="KW-0106">Calcium</keyword>
<comment type="similarity">
    <text evidence="2">Belongs to the alkaline ceramidase family.</text>
</comment>
<dbReference type="HOGENOM" id="CLU_063293_3_1_1"/>
<feature type="transmembrane region" description="Helical" evidence="9">
    <location>
        <begin position="178"/>
        <end position="197"/>
    </location>
</feature>
<keyword evidence="3 9" id="KW-0812">Transmembrane</keyword>
<feature type="transmembrane region" description="Helical" evidence="9">
    <location>
        <begin position="115"/>
        <end position="137"/>
    </location>
</feature>
<keyword evidence="11" id="KW-1185">Reference proteome</keyword>
<dbReference type="InterPro" id="IPR008901">
    <property type="entry name" value="ACER"/>
</dbReference>
<feature type="binding site" evidence="8">
    <location>
        <position position="220"/>
    </location>
    <ligand>
        <name>Zn(2+)</name>
        <dbReference type="ChEBI" id="CHEBI:29105"/>
        <note>catalytic</note>
    </ligand>
</feature>
<evidence type="ECO:0000256" key="9">
    <source>
        <dbReference type="SAM" id="Phobius"/>
    </source>
</evidence>
<feature type="binding site" evidence="7">
    <location>
        <position position="17"/>
    </location>
    <ligand>
        <name>Ca(2+)</name>
        <dbReference type="ChEBI" id="CHEBI:29108"/>
    </ligand>
</feature>
<evidence type="ECO:0000256" key="2">
    <source>
        <dbReference type="ARBA" id="ARBA00009780"/>
    </source>
</evidence>
<evidence type="ECO:0000256" key="4">
    <source>
        <dbReference type="ARBA" id="ARBA00022801"/>
    </source>
</evidence>
<dbReference type="STRING" id="1432141.A0A015MGI5"/>
<dbReference type="PANTHER" id="PTHR46187">
    <property type="entry name" value="ALKALINE CERAMIDASE 3"/>
    <property type="match status" value="1"/>
</dbReference>
<comment type="subcellular location">
    <subcellularLocation>
        <location evidence="1">Membrane</location>
        <topology evidence="1">Multi-pass membrane protein</topology>
    </subcellularLocation>
</comment>
<dbReference type="GO" id="GO:0005789">
    <property type="term" value="C:endoplasmic reticulum membrane"/>
    <property type="evidence" value="ECO:0007669"/>
    <property type="project" value="TreeGrafter"/>
</dbReference>
<feature type="binding site" evidence="7">
    <location>
        <position position="21"/>
    </location>
    <ligand>
        <name>Ca(2+)</name>
        <dbReference type="ChEBI" id="CHEBI:29108"/>
    </ligand>
</feature>
<name>A0A015MGI5_RHIIW</name>
<evidence type="ECO:0000256" key="1">
    <source>
        <dbReference type="ARBA" id="ARBA00004141"/>
    </source>
</evidence>
<keyword evidence="8" id="KW-0862">Zinc</keyword>
<feature type="binding site" evidence="7">
    <location>
        <position position="30"/>
    </location>
    <ligand>
        <name>Ca(2+)</name>
        <dbReference type="ChEBI" id="CHEBI:29108"/>
    </ligand>
</feature>
<feature type="transmembrane region" description="Helical" evidence="9">
    <location>
        <begin position="149"/>
        <end position="171"/>
    </location>
</feature>
<evidence type="ECO:0000313" key="11">
    <source>
        <dbReference type="Proteomes" id="UP000022910"/>
    </source>
</evidence>
<keyword evidence="6 9" id="KW-0472">Membrane</keyword>
<feature type="transmembrane region" description="Helical" evidence="9">
    <location>
        <begin position="86"/>
        <end position="103"/>
    </location>
</feature>
<evidence type="ECO:0000256" key="5">
    <source>
        <dbReference type="ARBA" id="ARBA00022989"/>
    </source>
</evidence>
<dbReference type="GO" id="GO:0046514">
    <property type="term" value="P:ceramide catabolic process"/>
    <property type="evidence" value="ECO:0007669"/>
    <property type="project" value="TreeGrafter"/>
</dbReference>
<proteinExistence type="inferred from homology"/>
<comment type="caution">
    <text evidence="10">The sequence shown here is derived from an EMBL/GenBank/DDBJ whole genome shotgun (WGS) entry which is preliminary data.</text>
</comment>
<organism evidence="10 11">
    <name type="scientific">Rhizophagus irregularis (strain DAOM 197198w)</name>
    <name type="common">Glomus intraradices</name>
    <dbReference type="NCBI Taxonomy" id="1432141"/>
    <lineage>
        <taxon>Eukaryota</taxon>
        <taxon>Fungi</taxon>
        <taxon>Fungi incertae sedis</taxon>
        <taxon>Mucoromycota</taxon>
        <taxon>Glomeromycotina</taxon>
        <taxon>Glomeromycetes</taxon>
        <taxon>Glomerales</taxon>
        <taxon>Glomeraceae</taxon>
        <taxon>Rhizophagus</taxon>
    </lineage>
</organism>
<gene>
    <name evidence="10" type="ORF">RirG_128310</name>
</gene>
<feature type="binding site" evidence="8">
    <location>
        <position position="216"/>
    </location>
    <ligand>
        <name>Zn(2+)</name>
        <dbReference type="ChEBI" id="CHEBI:29105"/>
        <note>catalytic</note>
    </ligand>
</feature>
<reference evidence="10 11" key="1">
    <citation type="submission" date="2014-02" db="EMBL/GenBank/DDBJ databases">
        <title>Single nucleus genome sequencing reveals high similarity among nuclei of an endomycorrhizal fungus.</title>
        <authorList>
            <person name="Lin K."/>
            <person name="Geurts R."/>
            <person name="Zhang Z."/>
            <person name="Limpens E."/>
            <person name="Saunders D.G."/>
            <person name="Mu D."/>
            <person name="Pang E."/>
            <person name="Cao H."/>
            <person name="Cha H."/>
            <person name="Lin T."/>
            <person name="Zhou Q."/>
            <person name="Shang Y."/>
            <person name="Li Y."/>
            <person name="Ivanov S."/>
            <person name="Sharma T."/>
            <person name="Velzen R.V."/>
            <person name="Ruijter N.D."/>
            <person name="Aanen D.K."/>
            <person name="Win J."/>
            <person name="Kamoun S."/>
            <person name="Bisseling T."/>
            <person name="Huang S."/>
        </authorList>
    </citation>
    <scope>NUCLEOTIDE SEQUENCE [LARGE SCALE GENOMIC DNA]</scope>
    <source>
        <strain evidence="11">DAOM197198w</strain>
    </source>
</reference>
<evidence type="ECO:0000256" key="8">
    <source>
        <dbReference type="PIRSR" id="PIRSR608901-2"/>
    </source>
</evidence>
<dbReference type="GO" id="GO:0046513">
    <property type="term" value="P:ceramide biosynthetic process"/>
    <property type="evidence" value="ECO:0007669"/>
    <property type="project" value="TreeGrafter"/>
</dbReference>
<feature type="binding site" evidence="7">
    <location>
        <position position="19"/>
    </location>
    <ligand>
        <name>Ca(2+)</name>
        <dbReference type="ChEBI" id="CHEBI:29108"/>
    </ligand>
</feature>
<evidence type="ECO:0000256" key="7">
    <source>
        <dbReference type="PIRSR" id="PIRSR608901-1"/>
    </source>
</evidence>
<feature type="binding site" evidence="8">
    <location>
        <position position="77"/>
    </location>
    <ligand>
        <name>Zn(2+)</name>
        <dbReference type="ChEBI" id="CHEBI:29105"/>
        <note>catalytic</note>
    </ligand>
</feature>
<dbReference type="GO" id="GO:0016811">
    <property type="term" value="F:hydrolase activity, acting on carbon-nitrogen (but not peptide) bonds, in linear amides"/>
    <property type="evidence" value="ECO:0007669"/>
    <property type="project" value="InterPro"/>
</dbReference>
<protein>
    <submittedName>
        <fullName evidence="10">Alkaline dihydroceramidase</fullName>
    </submittedName>
</protein>
<sequence length="289" mass="33538">MNSTVGFWGEPTSTVDWCENNYEVSYYIAEFFNTLSSLCLICAGIFGSMMHSKGFDYRFSLCFIAITFIGFGSILFHGTLIFPFEHFDGIPMIFYLLILFYSVNENKKERKFGNWFPITLFLWGSIFSILLIFLGEYYENRIMKLVEFYIFQGTFFLMSICVYLHIIAIVINLKDEKGIGALMIRGSTIFLIGYIGWNIDYHFCTEMNKILNPQLHAWWHVTASYSCYSLLLIAIFDRSKTLGKNPKIKWVCIILPYVGLSDESEQYLPSKVMSSAERELLMQEVSVED</sequence>
<feature type="transmembrane region" description="Helical" evidence="9">
    <location>
        <begin position="59"/>
        <end position="80"/>
    </location>
</feature>
<dbReference type="OrthoDB" id="187171at2759"/>
<dbReference type="EMBL" id="JEMT01019990">
    <property type="protein sequence ID" value="EXX65963.1"/>
    <property type="molecule type" value="Genomic_DNA"/>
</dbReference>
<keyword evidence="7" id="KW-0479">Metal-binding</keyword>
<feature type="transmembrane region" description="Helical" evidence="9">
    <location>
        <begin position="24"/>
        <end position="47"/>
    </location>
</feature>
<evidence type="ECO:0000313" key="10">
    <source>
        <dbReference type="EMBL" id="EXX65963.1"/>
    </source>
</evidence>
<feature type="binding site" evidence="7">
    <location>
        <position position="16"/>
    </location>
    <ligand>
        <name>Ca(2+)</name>
        <dbReference type="ChEBI" id="CHEBI:29108"/>
    </ligand>
</feature>
<comment type="cofactor">
    <cofactor evidence="8">
        <name>Zn(2+)</name>
        <dbReference type="ChEBI" id="CHEBI:29105"/>
    </cofactor>
</comment>
<keyword evidence="4" id="KW-0378">Hydrolase</keyword>
<evidence type="ECO:0000256" key="6">
    <source>
        <dbReference type="ARBA" id="ARBA00023136"/>
    </source>
</evidence>
<dbReference type="GO" id="GO:0046872">
    <property type="term" value="F:metal ion binding"/>
    <property type="evidence" value="ECO:0007669"/>
    <property type="project" value="UniProtKB-KW"/>
</dbReference>
<keyword evidence="5 9" id="KW-1133">Transmembrane helix</keyword>
<dbReference type="Pfam" id="PF05875">
    <property type="entry name" value="Ceramidase"/>
    <property type="match status" value="1"/>
</dbReference>
<evidence type="ECO:0000256" key="3">
    <source>
        <dbReference type="ARBA" id="ARBA00022692"/>
    </source>
</evidence>
<dbReference type="Proteomes" id="UP000022910">
    <property type="component" value="Unassembled WGS sequence"/>
</dbReference>
<accession>A0A015MGI5</accession>
<dbReference type="OMA" id="PWAWLLE"/>